<dbReference type="InterPro" id="IPR017871">
    <property type="entry name" value="ABC_transporter-like_CS"/>
</dbReference>
<dbReference type="EMBL" id="SRXW01000001">
    <property type="protein sequence ID" value="TGY89721.1"/>
    <property type="molecule type" value="Genomic_DNA"/>
</dbReference>
<dbReference type="Pfam" id="PF00005">
    <property type="entry name" value="ABC_tran"/>
    <property type="match status" value="1"/>
</dbReference>
<evidence type="ECO:0000256" key="2">
    <source>
        <dbReference type="ARBA" id="ARBA00022741"/>
    </source>
</evidence>
<gene>
    <name evidence="5" type="ORF">E5163_00845</name>
</gene>
<dbReference type="PROSITE" id="PS00211">
    <property type="entry name" value="ABC_TRANSPORTER_1"/>
    <property type="match status" value="1"/>
</dbReference>
<reference evidence="5 6" key="1">
    <citation type="journal article" date="2017" name="Int. J. Syst. Evol. Microbiol.">
        <title>Marinicauda algicola sp. nov., isolated from a marine red alga Rhodosorus marinus.</title>
        <authorList>
            <person name="Jeong S.E."/>
            <person name="Jeon S.H."/>
            <person name="Chun B.H."/>
            <person name="Kim D.W."/>
            <person name="Jeon C.O."/>
        </authorList>
    </citation>
    <scope>NUCLEOTIDE SEQUENCE [LARGE SCALE GENOMIC DNA]</scope>
    <source>
        <strain evidence="5 6">JCM 31718</strain>
    </source>
</reference>
<evidence type="ECO:0000256" key="1">
    <source>
        <dbReference type="ARBA" id="ARBA00022448"/>
    </source>
</evidence>
<dbReference type="PANTHER" id="PTHR43023">
    <property type="entry name" value="PROTEIN TRIGALACTOSYLDIACYLGLYCEROL 3, CHLOROPLASTIC"/>
    <property type="match status" value="1"/>
</dbReference>
<keyword evidence="2" id="KW-0547">Nucleotide-binding</keyword>
<evidence type="ECO:0000256" key="3">
    <source>
        <dbReference type="ARBA" id="ARBA00022840"/>
    </source>
</evidence>
<dbReference type="GO" id="GO:0016887">
    <property type="term" value="F:ATP hydrolysis activity"/>
    <property type="evidence" value="ECO:0007669"/>
    <property type="project" value="InterPro"/>
</dbReference>
<name>A0A4S2H303_9PROT</name>
<proteinExistence type="predicted"/>
<dbReference type="PROSITE" id="PS50893">
    <property type="entry name" value="ABC_TRANSPORTER_2"/>
    <property type="match status" value="1"/>
</dbReference>
<keyword evidence="3 5" id="KW-0067">ATP-binding</keyword>
<accession>A0A4S2H303</accession>
<evidence type="ECO:0000259" key="4">
    <source>
        <dbReference type="PROSITE" id="PS50893"/>
    </source>
</evidence>
<keyword evidence="6" id="KW-1185">Reference proteome</keyword>
<dbReference type="GO" id="GO:0005524">
    <property type="term" value="F:ATP binding"/>
    <property type="evidence" value="ECO:0007669"/>
    <property type="project" value="UniProtKB-KW"/>
</dbReference>
<organism evidence="5 6">
    <name type="scientific">Marinicauda algicola</name>
    <dbReference type="NCBI Taxonomy" id="2029849"/>
    <lineage>
        <taxon>Bacteria</taxon>
        <taxon>Pseudomonadati</taxon>
        <taxon>Pseudomonadota</taxon>
        <taxon>Alphaproteobacteria</taxon>
        <taxon>Maricaulales</taxon>
        <taxon>Maricaulaceae</taxon>
        <taxon>Marinicauda</taxon>
    </lineage>
</organism>
<dbReference type="Gene3D" id="3.40.50.300">
    <property type="entry name" value="P-loop containing nucleotide triphosphate hydrolases"/>
    <property type="match status" value="1"/>
</dbReference>
<dbReference type="AlphaFoldDB" id="A0A4S2H303"/>
<evidence type="ECO:0000313" key="5">
    <source>
        <dbReference type="EMBL" id="TGY89721.1"/>
    </source>
</evidence>
<dbReference type="InterPro" id="IPR003439">
    <property type="entry name" value="ABC_transporter-like_ATP-bd"/>
</dbReference>
<dbReference type="InterPro" id="IPR003593">
    <property type="entry name" value="AAA+_ATPase"/>
</dbReference>
<keyword evidence="1" id="KW-0813">Transport</keyword>
<feature type="domain" description="ABC transporter" evidence="4">
    <location>
        <begin position="8"/>
        <end position="243"/>
    </location>
</feature>
<dbReference type="Proteomes" id="UP000308054">
    <property type="component" value="Unassembled WGS sequence"/>
</dbReference>
<dbReference type="SUPFAM" id="SSF52540">
    <property type="entry name" value="P-loop containing nucleoside triphosphate hydrolases"/>
    <property type="match status" value="1"/>
</dbReference>
<dbReference type="RefSeq" id="WP_135994220.1">
    <property type="nucleotide sequence ID" value="NZ_CP071057.1"/>
</dbReference>
<dbReference type="OrthoDB" id="9802264at2"/>
<dbReference type="SMART" id="SM00382">
    <property type="entry name" value="AAA"/>
    <property type="match status" value="1"/>
</dbReference>
<comment type="caution">
    <text evidence="5">The sequence shown here is derived from an EMBL/GenBank/DDBJ whole genome shotgun (WGS) entry which is preliminary data.</text>
</comment>
<sequence length="250" mass="27035">MAKDDVKIAWKKVTKRFGDNLVLDGLDLVAYQGRSLVVIGGSGSGKSVTIKLALGLLRPDGGCVEIDGRKVAYGKEDDPGVAQIGMLFQSGALFDSLPVWENVAFRLLHAERMDKDEARARAIEALEQVDLDADVAAKRPAELSGGMQRRVALARAVVAKPAILFFDEPTTGLDPVTADLINQLIVKQVKTLGATAVSITHDMASMRTIADEVAYLKDGKIRWRGDLDGVDACEHPEVCDFVAGRYSREV</sequence>
<protein>
    <submittedName>
        <fullName evidence="5">ATP-binding cassette domain-containing protein</fullName>
    </submittedName>
</protein>
<dbReference type="PANTHER" id="PTHR43023:SF3">
    <property type="entry name" value="PROTEIN TRIGALACTOSYLDIACYLGLYCEROL 3, CHLOROPLASTIC"/>
    <property type="match status" value="1"/>
</dbReference>
<evidence type="ECO:0000313" key="6">
    <source>
        <dbReference type="Proteomes" id="UP000308054"/>
    </source>
</evidence>
<dbReference type="InterPro" id="IPR027417">
    <property type="entry name" value="P-loop_NTPase"/>
</dbReference>